<name>A0A1G6B359_9HYPH</name>
<keyword evidence="4" id="KW-0560">Oxidoreductase</keyword>
<dbReference type="GO" id="GO:0016651">
    <property type="term" value="F:oxidoreductase activity, acting on NAD(P)H"/>
    <property type="evidence" value="ECO:0007669"/>
    <property type="project" value="TreeGrafter"/>
</dbReference>
<dbReference type="Gene3D" id="3.50.50.60">
    <property type="entry name" value="FAD/NAD(P)-binding domain"/>
    <property type="match status" value="2"/>
</dbReference>
<reference evidence="7 8" key="1">
    <citation type="submission" date="2016-10" db="EMBL/GenBank/DDBJ databases">
        <authorList>
            <person name="de Groot N.N."/>
        </authorList>
    </citation>
    <scope>NUCLEOTIDE SEQUENCE [LARGE SCALE GENOMIC DNA]</scope>
    <source>
        <strain evidence="7 8">ATCC 35022</strain>
    </source>
</reference>
<proteinExistence type="predicted"/>
<evidence type="ECO:0000259" key="5">
    <source>
        <dbReference type="Pfam" id="PF07992"/>
    </source>
</evidence>
<dbReference type="InterPro" id="IPR050446">
    <property type="entry name" value="FAD-oxidoreductase/Apoptosis"/>
</dbReference>
<dbReference type="EMBL" id="FMXQ01000002">
    <property type="protein sequence ID" value="SDB15074.1"/>
    <property type="molecule type" value="Genomic_DNA"/>
</dbReference>
<evidence type="ECO:0000313" key="7">
    <source>
        <dbReference type="EMBL" id="SDB15074.1"/>
    </source>
</evidence>
<dbReference type="SUPFAM" id="SSF51905">
    <property type="entry name" value="FAD/NAD(P)-binding domain"/>
    <property type="match status" value="2"/>
</dbReference>
<dbReference type="PRINTS" id="PR00368">
    <property type="entry name" value="FADPNR"/>
</dbReference>
<keyword evidence="2" id="KW-0285">Flavoprotein</keyword>
<feature type="domain" description="Reductase C-terminal" evidence="6">
    <location>
        <begin position="325"/>
        <end position="413"/>
    </location>
</feature>
<dbReference type="Pfam" id="PF07992">
    <property type="entry name" value="Pyr_redox_2"/>
    <property type="match status" value="1"/>
</dbReference>
<dbReference type="PANTHER" id="PTHR43557">
    <property type="entry name" value="APOPTOSIS-INDUCING FACTOR 1"/>
    <property type="match status" value="1"/>
</dbReference>
<keyword evidence="3" id="KW-0274">FAD</keyword>
<organism evidence="7 8">
    <name type="scientific">Bauldia litoralis</name>
    <dbReference type="NCBI Taxonomy" id="665467"/>
    <lineage>
        <taxon>Bacteria</taxon>
        <taxon>Pseudomonadati</taxon>
        <taxon>Pseudomonadota</taxon>
        <taxon>Alphaproteobacteria</taxon>
        <taxon>Hyphomicrobiales</taxon>
        <taxon>Kaistiaceae</taxon>
        <taxon>Bauldia</taxon>
    </lineage>
</organism>
<dbReference type="STRING" id="665467.SAMN02982931_01166"/>
<dbReference type="AlphaFoldDB" id="A0A1G6B359"/>
<dbReference type="OrthoDB" id="7809559at2"/>
<keyword evidence="8" id="KW-1185">Reference proteome</keyword>
<dbReference type="SUPFAM" id="SSF55424">
    <property type="entry name" value="FAD/NAD-linked reductases, dimerisation (C-terminal) domain"/>
    <property type="match status" value="1"/>
</dbReference>
<sequence>MARRRERIVIVGGGQAGGRLAQALCAADGRFAVTLICQEPHPPYERPPLSKGVLLGTATLEDCLIWPKADPAWKDVDLRIGVTAMAIDREARTVALDDGETVAYDRLVLATGSRVRRLTTPGSDSANIHSLRSFDQAEAIARSFGKGKRLMIVGGGFIGLEIAASARLRHLDITMVEASDRLLARVVPSQIAGLLAGRHRVEGVTLRMGAMVEAFEPGEDGQARVARLSTGETLACDMAVVGVGVAANVELAAAAGLDIDVGIRTDASLRTSDPAIFACGDVATYWHPLFERTVRVEAFQNAEDHARVIASVLTGGDAVCDTVPFFWSDQYDLSLQIVGLPHLGSSTVARRRDDGAMILFHLRPDGRIVGATGLGTVGSIGRDIRLAQALIAARAHPDRAVLMDSSARLKSLLDRMPGASLPPVADAVASEARGA</sequence>
<evidence type="ECO:0000256" key="2">
    <source>
        <dbReference type="ARBA" id="ARBA00022630"/>
    </source>
</evidence>
<evidence type="ECO:0000256" key="3">
    <source>
        <dbReference type="ARBA" id="ARBA00022827"/>
    </source>
</evidence>
<gene>
    <name evidence="7" type="ORF">SAMN02982931_01166</name>
</gene>
<dbReference type="GO" id="GO:0005737">
    <property type="term" value="C:cytoplasm"/>
    <property type="evidence" value="ECO:0007669"/>
    <property type="project" value="TreeGrafter"/>
</dbReference>
<dbReference type="InterPro" id="IPR023753">
    <property type="entry name" value="FAD/NAD-binding_dom"/>
</dbReference>
<dbReference type="InterPro" id="IPR016156">
    <property type="entry name" value="FAD/NAD-linked_Rdtase_dimer_sf"/>
</dbReference>
<keyword evidence="7" id="KW-0223">Dioxygenase</keyword>
<evidence type="ECO:0000256" key="1">
    <source>
        <dbReference type="ARBA" id="ARBA00001974"/>
    </source>
</evidence>
<evidence type="ECO:0000259" key="6">
    <source>
        <dbReference type="Pfam" id="PF14759"/>
    </source>
</evidence>
<dbReference type="InterPro" id="IPR028202">
    <property type="entry name" value="Reductase_C"/>
</dbReference>
<feature type="domain" description="FAD/NAD(P)-binding" evidence="5">
    <location>
        <begin position="7"/>
        <end position="306"/>
    </location>
</feature>
<dbReference type="RefSeq" id="WP_090875404.1">
    <property type="nucleotide sequence ID" value="NZ_FMXQ01000002.1"/>
</dbReference>
<evidence type="ECO:0000313" key="8">
    <source>
        <dbReference type="Proteomes" id="UP000199071"/>
    </source>
</evidence>
<dbReference type="InterPro" id="IPR036188">
    <property type="entry name" value="FAD/NAD-bd_sf"/>
</dbReference>
<evidence type="ECO:0000256" key="4">
    <source>
        <dbReference type="ARBA" id="ARBA00023002"/>
    </source>
</evidence>
<dbReference type="Gene3D" id="3.30.390.30">
    <property type="match status" value="1"/>
</dbReference>
<protein>
    <submittedName>
        <fullName evidence="7">3-phenylpropionate/trans-cinnamate dioxygenase ferredoxin reductase subunit</fullName>
    </submittedName>
</protein>
<dbReference type="Pfam" id="PF14759">
    <property type="entry name" value="Reductase_C"/>
    <property type="match status" value="1"/>
</dbReference>
<dbReference type="GO" id="GO:0051213">
    <property type="term" value="F:dioxygenase activity"/>
    <property type="evidence" value="ECO:0007669"/>
    <property type="project" value="UniProtKB-KW"/>
</dbReference>
<dbReference type="PANTHER" id="PTHR43557:SF2">
    <property type="entry name" value="RIESKE DOMAIN-CONTAINING PROTEIN-RELATED"/>
    <property type="match status" value="1"/>
</dbReference>
<comment type="cofactor">
    <cofactor evidence="1">
        <name>FAD</name>
        <dbReference type="ChEBI" id="CHEBI:57692"/>
    </cofactor>
</comment>
<dbReference type="Proteomes" id="UP000199071">
    <property type="component" value="Unassembled WGS sequence"/>
</dbReference>
<accession>A0A1G6B359</accession>
<dbReference type="PRINTS" id="PR00411">
    <property type="entry name" value="PNDRDTASEI"/>
</dbReference>